<dbReference type="Gene3D" id="3.30.70.330">
    <property type="match status" value="1"/>
</dbReference>
<feature type="compositionally biased region" description="Polar residues" evidence="5">
    <location>
        <begin position="523"/>
        <end position="532"/>
    </location>
</feature>
<dbReference type="EMBL" id="JANBQF010000734">
    <property type="protein sequence ID" value="KAJ1999321.1"/>
    <property type="molecule type" value="Genomic_DNA"/>
</dbReference>
<dbReference type="PANTHER" id="PTHR48029:SF1">
    <property type="entry name" value="NUCLEOLAR PROTEIN 8"/>
    <property type="match status" value="1"/>
</dbReference>
<dbReference type="Proteomes" id="UP001150907">
    <property type="component" value="Unassembled WGS sequence"/>
</dbReference>
<organism evidence="7 8">
    <name type="scientific">Coemansia thaxteri</name>
    <dbReference type="NCBI Taxonomy" id="2663907"/>
    <lineage>
        <taxon>Eukaryota</taxon>
        <taxon>Fungi</taxon>
        <taxon>Fungi incertae sedis</taxon>
        <taxon>Zoopagomycota</taxon>
        <taxon>Kickxellomycotina</taxon>
        <taxon>Kickxellomycetes</taxon>
        <taxon>Kickxellales</taxon>
        <taxon>Kickxellaceae</taxon>
        <taxon>Coemansia</taxon>
    </lineage>
</organism>
<dbReference type="InterPro" id="IPR034138">
    <property type="entry name" value="NOP8_RRM"/>
</dbReference>
<dbReference type="GO" id="GO:0003723">
    <property type="term" value="F:RNA binding"/>
    <property type="evidence" value="ECO:0007669"/>
    <property type="project" value="UniProtKB-UniRule"/>
</dbReference>
<feature type="compositionally biased region" description="Acidic residues" evidence="5">
    <location>
        <begin position="557"/>
        <end position="571"/>
    </location>
</feature>
<dbReference type="CDD" id="cd12226">
    <property type="entry name" value="RRM_NOL8"/>
    <property type="match status" value="1"/>
</dbReference>
<evidence type="ECO:0000256" key="2">
    <source>
        <dbReference type="ARBA" id="ARBA00022884"/>
    </source>
</evidence>
<feature type="compositionally biased region" description="Basic and acidic residues" evidence="5">
    <location>
        <begin position="649"/>
        <end position="660"/>
    </location>
</feature>
<keyword evidence="3" id="KW-0539">Nucleus</keyword>
<feature type="region of interest" description="Disordered" evidence="5">
    <location>
        <begin position="249"/>
        <end position="281"/>
    </location>
</feature>
<dbReference type="OrthoDB" id="21643at2759"/>
<keyword evidence="8" id="KW-1185">Reference proteome</keyword>
<feature type="region of interest" description="Disordered" evidence="5">
    <location>
        <begin position="557"/>
        <end position="587"/>
    </location>
</feature>
<evidence type="ECO:0000259" key="6">
    <source>
        <dbReference type="PROSITE" id="PS50102"/>
    </source>
</evidence>
<reference evidence="7" key="1">
    <citation type="submission" date="2022-07" db="EMBL/GenBank/DDBJ databases">
        <title>Phylogenomic reconstructions and comparative analyses of Kickxellomycotina fungi.</title>
        <authorList>
            <person name="Reynolds N.K."/>
            <person name="Stajich J.E."/>
            <person name="Barry K."/>
            <person name="Grigoriev I.V."/>
            <person name="Crous P."/>
            <person name="Smith M.E."/>
        </authorList>
    </citation>
    <scope>NUCLEOTIDE SEQUENCE</scope>
    <source>
        <strain evidence="7">IMI 214461</strain>
    </source>
</reference>
<dbReference type="SMART" id="SM00360">
    <property type="entry name" value="RRM"/>
    <property type="match status" value="1"/>
</dbReference>
<dbReference type="AlphaFoldDB" id="A0A9W8EDC8"/>
<comment type="subcellular location">
    <subcellularLocation>
        <location evidence="1">Nucleus</location>
        <location evidence="1">Nucleolus</location>
    </subcellularLocation>
</comment>
<gene>
    <name evidence="7" type="ORF">H4R26_005115</name>
</gene>
<evidence type="ECO:0000313" key="7">
    <source>
        <dbReference type="EMBL" id="KAJ1999321.1"/>
    </source>
</evidence>
<dbReference type="SUPFAM" id="SSF54928">
    <property type="entry name" value="RNA-binding domain, RBD"/>
    <property type="match status" value="1"/>
</dbReference>
<proteinExistence type="predicted"/>
<evidence type="ECO:0000256" key="3">
    <source>
        <dbReference type="ARBA" id="ARBA00023242"/>
    </source>
</evidence>
<dbReference type="PANTHER" id="PTHR48029">
    <property type="entry name" value="NUCLEOLAR PROTEIN 8"/>
    <property type="match status" value="1"/>
</dbReference>
<accession>A0A9W8EDC8</accession>
<evidence type="ECO:0000256" key="1">
    <source>
        <dbReference type="ARBA" id="ARBA00004604"/>
    </source>
</evidence>
<feature type="domain" description="RRM" evidence="6">
    <location>
        <begin position="8"/>
        <end position="87"/>
    </location>
</feature>
<feature type="region of interest" description="Disordered" evidence="5">
    <location>
        <begin position="392"/>
        <end position="538"/>
    </location>
</feature>
<keyword evidence="2 4" id="KW-0694">RNA-binding</keyword>
<evidence type="ECO:0000256" key="5">
    <source>
        <dbReference type="SAM" id="MobiDB-lite"/>
    </source>
</evidence>
<sequence length="660" mass="71833">MSEGALDMRVYIGGFTQAVTDAEVRGRFNPFGEVRSVELPQATDSGGCRGFGYVNISITAAQWHRCMSLYTGAKWKGGKMRVEEAKEDFTARLKREWAEAREPPVVIEDKEERLTMRKKKMYASSSTDGIEVEDMAVVTDKNFSRYPGWIKGRYGRPVLKYSIVRPSGKMLNYDPAKHKLAFERLAASDVEPKLSSDLQWEYDQEAARGDFEAASQMPQSALDAIEKAQKLCSKRQRLEEEAQRVQKKLRLQNGADMPDDQQEDHGFTTTSSTKEEAKQSSYIDRSGVVDFDEGPADSTIDAALDLAPFEDAEDIALLVSSRNAVPVPELQAKLASGAFDSDSEYETEIGAKKHASAALSVESQDISTEEMAELARERERMAAIMRQLLAQEPSSVVSNVASSAPVDGSEKTRSGQSTRGSRGSGNKGNKSDKASSNSSSDSNSDSDSSSSSGSEESGSGSAGGSDKGSDQGSGDESRSSESDSDSESESEPDSDSESEGDNNGDGAMDVDEPSRSALKDLFCSTQQPNAQASGGGSGLFGAPSSAFKFTEALGLEEDEPSAMAREDDDYEAPVTGGSRLTGPAERNLNANRLPAFFPDVDSPMFKRPEPVFQRQKTEEELEADLERISKEMTKEYKAQHRSTVRKTQKLADRRAPRQPN</sequence>
<feature type="region of interest" description="Disordered" evidence="5">
    <location>
        <begin position="631"/>
        <end position="660"/>
    </location>
</feature>
<dbReference type="PROSITE" id="PS50102">
    <property type="entry name" value="RRM"/>
    <property type="match status" value="1"/>
</dbReference>
<feature type="compositionally biased region" description="Basic residues" evidence="5">
    <location>
        <begin position="639"/>
        <end position="648"/>
    </location>
</feature>
<name>A0A9W8EDC8_9FUNG</name>
<evidence type="ECO:0000313" key="8">
    <source>
        <dbReference type="Proteomes" id="UP001150907"/>
    </source>
</evidence>
<dbReference type="InterPro" id="IPR012677">
    <property type="entry name" value="Nucleotide-bd_a/b_plait_sf"/>
</dbReference>
<evidence type="ECO:0000256" key="4">
    <source>
        <dbReference type="PROSITE-ProRule" id="PRU00176"/>
    </source>
</evidence>
<feature type="compositionally biased region" description="Low complexity" evidence="5">
    <location>
        <begin position="393"/>
        <end position="406"/>
    </location>
</feature>
<dbReference type="Pfam" id="PF00076">
    <property type="entry name" value="RRM_1"/>
    <property type="match status" value="1"/>
</dbReference>
<feature type="compositionally biased region" description="Low complexity" evidence="5">
    <location>
        <begin position="434"/>
        <end position="459"/>
    </location>
</feature>
<dbReference type="InterPro" id="IPR000504">
    <property type="entry name" value="RRM_dom"/>
</dbReference>
<comment type="caution">
    <text evidence="7">The sequence shown here is derived from an EMBL/GenBank/DDBJ whole genome shotgun (WGS) entry which is preliminary data.</text>
</comment>
<protein>
    <recommendedName>
        <fullName evidence="6">RRM domain-containing protein</fullName>
    </recommendedName>
</protein>
<feature type="compositionally biased region" description="Acidic residues" evidence="5">
    <location>
        <begin position="482"/>
        <end position="502"/>
    </location>
</feature>
<dbReference type="GO" id="GO:0005730">
    <property type="term" value="C:nucleolus"/>
    <property type="evidence" value="ECO:0007669"/>
    <property type="project" value="UniProtKB-SubCell"/>
</dbReference>
<dbReference type="InterPro" id="IPR035979">
    <property type="entry name" value="RBD_domain_sf"/>
</dbReference>